<dbReference type="EMBL" id="CAJVQC010043139">
    <property type="protein sequence ID" value="CAG8776828.1"/>
    <property type="molecule type" value="Genomic_DNA"/>
</dbReference>
<feature type="non-terminal residue" evidence="1">
    <location>
        <position position="1"/>
    </location>
</feature>
<protein>
    <submittedName>
        <fullName evidence="1">19315_t:CDS:1</fullName>
    </submittedName>
</protein>
<proteinExistence type="predicted"/>
<keyword evidence="2" id="KW-1185">Reference proteome</keyword>
<gene>
    <name evidence="1" type="ORF">RPERSI_LOCUS17048</name>
</gene>
<feature type="non-terminal residue" evidence="1">
    <location>
        <position position="281"/>
    </location>
</feature>
<name>A0ACA9R4J1_9GLOM</name>
<reference evidence="1" key="1">
    <citation type="submission" date="2021-06" db="EMBL/GenBank/DDBJ databases">
        <authorList>
            <person name="Kallberg Y."/>
            <person name="Tangrot J."/>
            <person name="Rosling A."/>
        </authorList>
    </citation>
    <scope>NUCLEOTIDE SEQUENCE</scope>
    <source>
        <strain evidence="1">MA461A</strain>
    </source>
</reference>
<sequence>SNFIKRVLIKMYKFNNNASRNRQSYTRIDDVDAYRKFINESQKLSVVFFHATYCIYSEIVISAFEELSSRYEEHARFALVVHENAPSVAEEALINAFPTFLFFKNGVEIERLVGANRTKMIRLLLKHIKIPRESEENDSNSLRTQVECLNQHFSQQEEHIQGLFINDDTYLKSNVGAELIISIPFNQPIDLHSIKIVPENIDHAPKEVKIFINRPIILSFDDAETIKATQMLEFIRADYENNTMIPLKSVKFQKVTNIVIYIKNNLGNEETTIIKELMFYG</sequence>
<evidence type="ECO:0000313" key="2">
    <source>
        <dbReference type="Proteomes" id="UP000789920"/>
    </source>
</evidence>
<evidence type="ECO:0000313" key="1">
    <source>
        <dbReference type="EMBL" id="CAG8776828.1"/>
    </source>
</evidence>
<organism evidence="1 2">
    <name type="scientific">Racocetra persica</name>
    <dbReference type="NCBI Taxonomy" id="160502"/>
    <lineage>
        <taxon>Eukaryota</taxon>
        <taxon>Fungi</taxon>
        <taxon>Fungi incertae sedis</taxon>
        <taxon>Mucoromycota</taxon>
        <taxon>Glomeromycotina</taxon>
        <taxon>Glomeromycetes</taxon>
        <taxon>Diversisporales</taxon>
        <taxon>Gigasporaceae</taxon>
        <taxon>Racocetra</taxon>
    </lineage>
</organism>
<accession>A0ACA9R4J1</accession>
<dbReference type="Proteomes" id="UP000789920">
    <property type="component" value="Unassembled WGS sequence"/>
</dbReference>
<comment type="caution">
    <text evidence="1">The sequence shown here is derived from an EMBL/GenBank/DDBJ whole genome shotgun (WGS) entry which is preliminary data.</text>
</comment>